<evidence type="ECO:0000256" key="1">
    <source>
        <dbReference type="SAM" id="Phobius"/>
    </source>
</evidence>
<dbReference type="SUPFAM" id="SSF54523">
    <property type="entry name" value="Pili subunits"/>
    <property type="match status" value="1"/>
</dbReference>
<keyword evidence="3" id="KW-1185">Reference proteome</keyword>
<keyword evidence="1" id="KW-0812">Transmembrane</keyword>
<proteinExistence type="predicted"/>
<feature type="transmembrane region" description="Helical" evidence="1">
    <location>
        <begin position="17"/>
        <end position="38"/>
    </location>
</feature>
<comment type="caution">
    <text evidence="2">The sequence shown here is derived from an EMBL/GenBank/DDBJ whole genome shotgun (WGS) entry which is preliminary data.</text>
</comment>
<dbReference type="Pfam" id="PF07963">
    <property type="entry name" value="N_methyl"/>
    <property type="match status" value="1"/>
</dbReference>
<name>A0ABT7S6H8_9CELL</name>
<gene>
    <name evidence="2" type="ORF">QRT05_07760</name>
</gene>
<dbReference type="InterPro" id="IPR045584">
    <property type="entry name" value="Pilin-like"/>
</dbReference>
<protein>
    <submittedName>
        <fullName evidence="2">Type II secretion system protein</fullName>
    </submittedName>
</protein>
<dbReference type="EMBL" id="JAUCGR010000002">
    <property type="protein sequence ID" value="MDM7831226.1"/>
    <property type="molecule type" value="Genomic_DNA"/>
</dbReference>
<keyword evidence="1" id="KW-1133">Transmembrane helix</keyword>
<dbReference type="InterPro" id="IPR012902">
    <property type="entry name" value="N_methyl_site"/>
</dbReference>
<evidence type="ECO:0000313" key="3">
    <source>
        <dbReference type="Proteomes" id="UP001321453"/>
    </source>
</evidence>
<reference evidence="2 3" key="1">
    <citation type="submission" date="2023-06" db="EMBL/GenBank/DDBJ databases">
        <title>Cellulomonas sp. MW9 Whole genome sequence.</title>
        <authorList>
            <person name="Park S."/>
        </authorList>
    </citation>
    <scope>NUCLEOTIDE SEQUENCE [LARGE SCALE GENOMIC DNA]</scope>
    <source>
        <strain evidence="2 3">MW9</strain>
    </source>
</reference>
<dbReference type="NCBIfam" id="TIGR02532">
    <property type="entry name" value="IV_pilin_GFxxxE"/>
    <property type="match status" value="1"/>
</dbReference>
<accession>A0ABT7S6H8</accession>
<sequence length="245" mass="26182">MRLDHARGDRGNSLTEMLIVMLIFGVILAAVGTLTMGFTRSNSQNVSRQTQVESARMASETMSKYLRTAVMPSQLTSACTNCQDAFVLGQDFAVQFYANIDNPGNSVGPSQVTYTVVQSGASAGDLVEKVQIPDSNVPTSTGYIYCNAEAGTASPACKARLRTRTVAKGVQVAAGAPVFTYYRKNGQRMTPTAGSLTTDDLSKVLAVELTVSVQSGKSYTVDPTTYVQRVTLPNAQAVLRQEAEN</sequence>
<dbReference type="Proteomes" id="UP001321453">
    <property type="component" value="Unassembled WGS sequence"/>
</dbReference>
<organism evidence="2 3">
    <name type="scientific">Cellulomonas edaphi</name>
    <dbReference type="NCBI Taxonomy" id="3053468"/>
    <lineage>
        <taxon>Bacteria</taxon>
        <taxon>Bacillati</taxon>
        <taxon>Actinomycetota</taxon>
        <taxon>Actinomycetes</taxon>
        <taxon>Micrococcales</taxon>
        <taxon>Cellulomonadaceae</taxon>
        <taxon>Cellulomonas</taxon>
    </lineage>
</organism>
<keyword evidence="1" id="KW-0472">Membrane</keyword>
<evidence type="ECO:0000313" key="2">
    <source>
        <dbReference type="EMBL" id="MDM7831226.1"/>
    </source>
</evidence>
<dbReference type="RefSeq" id="WP_289447383.1">
    <property type="nucleotide sequence ID" value="NZ_JAUCGR010000002.1"/>
</dbReference>